<sequence>MKDPFPVAPPEALVSLVKPLADALSLPTLALHAHEVLFAFFLYTAICNVVSPVFSKTFFPQTYGKLNIRTRVSWDVHIVSFFQAVLISALSLYVIWFDEERKELRSRPRWESRVREYDGAGGMVQSFALGYFLWDLIMCACNVEIFGWGMLAHAISAFSVFALGYRPFIYFYAPVFLLYELSSPFLNIHWFCDKLDLTGSIYQAVNGAFLTGTFFGCRIIWGNISSIYVFYDIFSMIAKGKTDLVASDIGAPTGYSTQDLLRIYNDEQGQRLAFAGGGQQIPLWLGLTYLASNLTLNSLNIFWFGKMIETIRKRFDPPFGTRGIESDEVHDEPQEKIAAAAGKLSESTPPKPKGSVKAARQKAEQAMNGPVESEEATQIQRAVLADGSNSVEVTGIRTLRTRRKA</sequence>
<dbReference type="GO" id="GO:0055088">
    <property type="term" value="P:lipid homeostasis"/>
    <property type="evidence" value="ECO:0007669"/>
    <property type="project" value="TreeGrafter"/>
</dbReference>
<keyword evidence="10" id="KW-1185">Reference proteome</keyword>
<name>A0AAI9EDX3_9PEZI</name>
<keyword evidence="4 5" id="KW-0472">Membrane</keyword>
<evidence type="ECO:0000256" key="3">
    <source>
        <dbReference type="ARBA" id="ARBA00022989"/>
    </source>
</evidence>
<evidence type="ECO:0000313" key="10">
    <source>
        <dbReference type="Proteomes" id="UP001296104"/>
    </source>
</evidence>
<evidence type="ECO:0000256" key="1">
    <source>
        <dbReference type="ARBA" id="ARBA00004141"/>
    </source>
</evidence>
<dbReference type="PANTHER" id="PTHR13439:SF0">
    <property type="entry name" value="TOPOISOMERASE I DAMAGE AFFECTED PROTEIN 4"/>
    <property type="match status" value="1"/>
</dbReference>
<dbReference type="EMBL" id="CAVMBE010000065">
    <property type="protein sequence ID" value="CAK4032515.1"/>
    <property type="molecule type" value="Genomic_DNA"/>
</dbReference>
<evidence type="ECO:0000259" key="8">
    <source>
        <dbReference type="PROSITE" id="PS50922"/>
    </source>
</evidence>
<feature type="transmembrane region" description="Helical" evidence="7">
    <location>
        <begin position="36"/>
        <end position="55"/>
    </location>
</feature>
<evidence type="ECO:0000256" key="6">
    <source>
        <dbReference type="SAM" id="MobiDB-lite"/>
    </source>
</evidence>
<feature type="transmembrane region" description="Helical" evidence="7">
    <location>
        <begin position="76"/>
        <end position="97"/>
    </location>
</feature>
<evidence type="ECO:0000256" key="2">
    <source>
        <dbReference type="ARBA" id="ARBA00022692"/>
    </source>
</evidence>
<dbReference type="AlphaFoldDB" id="A0AAI9EDX3"/>
<dbReference type="InterPro" id="IPR006634">
    <property type="entry name" value="TLC-dom"/>
</dbReference>
<reference evidence="9" key="1">
    <citation type="submission" date="2023-11" db="EMBL/GenBank/DDBJ databases">
        <authorList>
            <person name="Alioto T."/>
            <person name="Alioto T."/>
            <person name="Gomez Garrido J."/>
        </authorList>
    </citation>
    <scope>NUCLEOTIDE SEQUENCE</scope>
</reference>
<comment type="caution">
    <text evidence="9">The sequence shown here is derived from an EMBL/GenBank/DDBJ whole genome shotgun (WGS) entry which is preliminary data.</text>
</comment>
<dbReference type="PANTHER" id="PTHR13439">
    <property type="entry name" value="CT120 PROTEIN"/>
    <property type="match status" value="1"/>
</dbReference>
<keyword evidence="2 5" id="KW-0812">Transmembrane</keyword>
<dbReference type="PROSITE" id="PS50922">
    <property type="entry name" value="TLC"/>
    <property type="match status" value="1"/>
</dbReference>
<dbReference type="Pfam" id="PF03798">
    <property type="entry name" value="TRAM_LAG1_CLN8"/>
    <property type="match status" value="1"/>
</dbReference>
<proteinExistence type="predicted"/>
<accession>A0AAI9EDX3</accession>
<dbReference type="GO" id="GO:0005783">
    <property type="term" value="C:endoplasmic reticulum"/>
    <property type="evidence" value="ECO:0007669"/>
    <property type="project" value="TreeGrafter"/>
</dbReference>
<keyword evidence="3 7" id="KW-1133">Transmembrane helix</keyword>
<feature type="domain" description="TLC" evidence="8">
    <location>
        <begin position="69"/>
        <end position="316"/>
    </location>
</feature>
<dbReference type="GO" id="GO:0016020">
    <property type="term" value="C:membrane"/>
    <property type="evidence" value="ECO:0007669"/>
    <property type="project" value="UniProtKB-SubCell"/>
</dbReference>
<evidence type="ECO:0000313" key="9">
    <source>
        <dbReference type="EMBL" id="CAK4032515.1"/>
    </source>
</evidence>
<evidence type="ECO:0000256" key="5">
    <source>
        <dbReference type="PROSITE-ProRule" id="PRU00205"/>
    </source>
</evidence>
<dbReference type="SMART" id="SM00724">
    <property type="entry name" value="TLC"/>
    <property type="match status" value="1"/>
</dbReference>
<feature type="region of interest" description="Disordered" evidence="6">
    <location>
        <begin position="338"/>
        <end position="377"/>
    </location>
</feature>
<evidence type="ECO:0000256" key="4">
    <source>
        <dbReference type="ARBA" id="ARBA00023136"/>
    </source>
</evidence>
<comment type="subcellular location">
    <subcellularLocation>
        <location evidence="1">Membrane</location>
        <topology evidence="1">Multi-pass membrane protein</topology>
    </subcellularLocation>
</comment>
<dbReference type="InterPro" id="IPR050846">
    <property type="entry name" value="TLCD"/>
</dbReference>
<dbReference type="Proteomes" id="UP001296104">
    <property type="component" value="Unassembled WGS sequence"/>
</dbReference>
<evidence type="ECO:0000256" key="7">
    <source>
        <dbReference type="SAM" id="Phobius"/>
    </source>
</evidence>
<feature type="transmembrane region" description="Helical" evidence="7">
    <location>
        <begin position="281"/>
        <end position="304"/>
    </location>
</feature>
<feature type="transmembrane region" description="Helical" evidence="7">
    <location>
        <begin position="204"/>
        <end position="231"/>
    </location>
</feature>
<gene>
    <name evidence="9" type="ORF">LECACI_7A007673</name>
</gene>
<protein>
    <submittedName>
        <fullName evidence="9">TLC domain-containing</fullName>
    </submittedName>
</protein>
<organism evidence="9 10">
    <name type="scientific">Lecanosticta acicola</name>
    <dbReference type="NCBI Taxonomy" id="111012"/>
    <lineage>
        <taxon>Eukaryota</taxon>
        <taxon>Fungi</taxon>
        <taxon>Dikarya</taxon>
        <taxon>Ascomycota</taxon>
        <taxon>Pezizomycotina</taxon>
        <taxon>Dothideomycetes</taxon>
        <taxon>Dothideomycetidae</taxon>
        <taxon>Mycosphaerellales</taxon>
        <taxon>Mycosphaerellaceae</taxon>
        <taxon>Lecanosticta</taxon>
    </lineage>
</organism>